<dbReference type="Proteomes" id="UP000887574">
    <property type="component" value="Unplaced"/>
</dbReference>
<reference evidence="3" key="1">
    <citation type="submission" date="2022-11" db="UniProtKB">
        <authorList>
            <consortium name="WormBaseParasite"/>
        </authorList>
    </citation>
    <scope>IDENTIFICATION</scope>
</reference>
<accession>A0A915DAF5</accession>
<dbReference type="InterPro" id="IPR029044">
    <property type="entry name" value="Nucleotide-diphossugar_trans"/>
</dbReference>
<dbReference type="WBParaSite" id="jg17802">
    <property type="protein sequence ID" value="jg17802"/>
    <property type="gene ID" value="jg17802"/>
</dbReference>
<keyword evidence="1" id="KW-1015">Disulfide bond</keyword>
<evidence type="ECO:0000313" key="2">
    <source>
        <dbReference type="Proteomes" id="UP000887574"/>
    </source>
</evidence>
<evidence type="ECO:0000313" key="3">
    <source>
        <dbReference type="WBParaSite" id="jg17802"/>
    </source>
</evidence>
<dbReference type="GO" id="GO:0005794">
    <property type="term" value="C:Golgi apparatus"/>
    <property type="evidence" value="ECO:0007669"/>
    <property type="project" value="TreeGrafter"/>
</dbReference>
<dbReference type="Gene3D" id="1.10.8.460">
    <property type="entry name" value="ppGaNTase-T1 linker domain-like"/>
    <property type="match status" value="1"/>
</dbReference>
<name>A0A915DAF5_9BILA</name>
<dbReference type="AlphaFoldDB" id="A0A915DAF5"/>
<protein>
    <submittedName>
        <fullName evidence="3">Uncharacterized protein</fullName>
    </submittedName>
</protein>
<proteinExistence type="predicted"/>
<organism evidence="2 3">
    <name type="scientific">Ditylenchus dipsaci</name>
    <dbReference type="NCBI Taxonomy" id="166011"/>
    <lineage>
        <taxon>Eukaryota</taxon>
        <taxon>Metazoa</taxon>
        <taxon>Ecdysozoa</taxon>
        <taxon>Nematoda</taxon>
        <taxon>Chromadorea</taxon>
        <taxon>Rhabditida</taxon>
        <taxon>Tylenchina</taxon>
        <taxon>Tylenchomorpha</taxon>
        <taxon>Sphaerularioidea</taxon>
        <taxon>Anguinidae</taxon>
        <taxon>Anguininae</taxon>
        <taxon>Ditylenchus</taxon>
    </lineage>
</organism>
<dbReference type="PANTHER" id="PTHR11675">
    <property type="entry name" value="N-ACETYLGALACTOSAMINYLTRANSFERASE"/>
    <property type="match status" value="1"/>
</dbReference>
<dbReference type="GO" id="GO:0006493">
    <property type="term" value="P:protein O-linked glycosylation"/>
    <property type="evidence" value="ECO:0007669"/>
    <property type="project" value="TreeGrafter"/>
</dbReference>
<dbReference type="Gene3D" id="3.90.550.10">
    <property type="entry name" value="Spore Coat Polysaccharide Biosynthesis Protein SpsA, Chain A"/>
    <property type="match status" value="1"/>
</dbReference>
<evidence type="ECO:0000256" key="1">
    <source>
        <dbReference type="ARBA" id="ARBA00023157"/>
    </source>
</evidence>
<keyword evidence="2" id="KW-1185">Reference proteome</keyword>
<dbReference type="GO" id="GO:0004653">
    <property type="term" value="F:polypeptide N-acetylgalactosaminyltransferase activity"/>
    <property type="evidence" value="ECO:0007669"/>
    <property type="project" value="TreeGrafter"/>
</dbReference>
<sequence>MDASTGKDLTSISGVVVIRNTKVKSCECNIGGWNLCCIELLRTVRRCADLRGGLVGILCLSGSSFQSKTRLVEKIIVQTPSNTCNAGGLFVISKDWFETLGTYDMGMDVWVARTWSYHFGLAMWRDLEIIHAACWTLGTSFKKTLEELLRCLDEYKEDFPLFEHSTSREIRQIWRYSSRLEIRNRLNCKDFSWFLKEVYPELKVPTREDGQRLTIQNGQHCLDSLGNFNVNQYPGIYRCHAQVVIKSGYIAPRLWKIVKSKLSRGDVQMVDLLIRGARALRFGERCLALIPKTISRAAGGGVTSQLPVISPTQGSCGTLLMS</sequence>
<dbReference type="PANTHER" id="PTHR11675:SF119">
    <property type="entry name" value="POLYPEPTIDE N-ACETYLGALACTOSAMINYLTRANSFERASE 2"/>
    <property type="match status" value="1"/>
</dbReference>